<feature type="region of interest" description="Disordered" evidence="1">
    <location>
        <begin position="415"/>
        <end position="457"/>
    </location>
</feature>
<dbReference type="SUPFAM" id="SSF57850">
    <property type="entry name" value="RING/U-box"/>
    <property type="match status" value="1"/>
</dbReference>
<feature type="region of interest" description="Disordered" evidence="1">
    <location>
        <begin position="347"/>
        <end position="371"/>
    </location>
</feature>
<gene>
    <name evidence="2" type="ORF">LGLO00237_LOCUS8996</name>
</gene>
<dbReference type="InterPro" id="IPR013083">
    <property type="entry name" value="Znf_RING/FYVE/PHD"/>
</dbReference>
<reference evidence="2" key="1">
    <citation type="submission" date="2021-01" db="EMBL/GenBank/DDBJ databases">
        <authorList>
            <person name="Corre E."/>
            <person name="Pelletier E."/>
            <person name="Niang G."/>
            <person name="Scheremetjew M."/>
            <person name="Finn R."/>
            <person name="Kale V."/>
            <person name="Holt S."/>
            <person name="Cochrane G."/>
            <person name="Meng A."/>
            <person name="Brown T."/>
            <person name="Cohen L."/>
        </authorList>
    </citation>
    <scope>NUCLEOTIDE SEQUENCE</scope>
    <source>
        <strain evidence="2">CCCM811</strain>
    </source>
</reference>
<dbReference type="Gene3D" id="3.30.40.10">
    <property type="entry name" value="Zinc/RING finger domain, C3HC4 (zinc finger)"/>
    <property type="match status" value="1"/>
</dbReference>
<feature type="compositionally biased region" description="Basic and acidic residues" evidence="1">
    <location>
        <begin position="644"/>
        <end position="659"/>
    </location>
</feature>
<feature type="region of interest" description="Disordered" evidence="1">
    <location>
        <begin position="644"/>
        <end position="704"/>
    </location>
</feature>
<name>A0A7S3YP13_9EUKA</name>
<sequence>MRKRDHRPAMKEPESPLKKSRALDVAVAVQSYHAQRPHNSNGWLPEQKAGSRHGLSMNQPLHFSPQGGRRTFDLSRDGHHRSSDRKTKRARSPRPRGLQNMLDQMNASSSSGDMEPLLRHPSPLRRASNPPAAVRGPSFTPSPIQSNRFVPTSSQLLYPRGAAYGNFNGGQEQQQRIYPQGHPAAAAAPLAPAPSSSQFSRTAPSTPNDGFQYRRLSVPSYVSPPSSYRHFFPYSRSSHTHNHSHNHSHSHSHNHSHSHSHSHNHSHRAHLSTAATAASPSIGLISEHHHSDSSCLEMGGRRHGQDHRHMLYQQMQQYRPSTLMQDQRRYPESMMYLNELKRQQDQISMGMRDSRPTGRGSVERAQSDDSTDLNAVAHGFEGMSIRQMSPSHRVPWPPHAQHVYFRNRHFWSNSELDDEEEGRQEDDEEHKELEVEDEGEGEEEEEEEEEDAVEEAYEDQSWYQDYSFKECKICTDRVGFYTLATLQLNEDLGGEHFRRKLCKHIAPKRATDCEICSICLRRYASVRIKDGHRRIGCPISKCQTVFYLDDLARLVSPELLVVYRQRCAAVYGNRLKELLRTQPDQARQLLEEGKSLVCPGCSVLISKAEGCDQMQCTCGRKFSFKKAMAEQLAQLDRVLEKRGERGGGVEAEGKQHDAKPQQQEQEEEEEEEEQQQEEEEEGPRRSGTCGDEEETKEPKFKPRN</sequence>
<feature type="compositionally biased region" description="Basic and acidic residues" evidence="1">
    <location>
        <begin position="70"/>
        <end position="85"/>
    </location>
</feature>
<feature type="compositionally biased region" description="Acidic residues" evidence="1">
    <location>
        <begin position="664"/>
        <end position="681"/>
    </location>
</feature>
<dbReference type="AlphaFoldDB" id="A0A7S3YP13"/>
<evidence type="ECO:0000313" key="2">
    <source>
        <dbReference type="EMBL" id="CAE0657428.1"/>
    </source>
</evidence>
<feature type="compositionally biased region" description="Basic and acidic residues" evidence="1">
    <location>
        <begin position="7"/>
        <end position="17"/>
    </location>
</feature>
<feature type="region of interest" description="Disordered" evidence="1">
    <location>
        <begin position="181"/>
        <end position="213"/>
    </location>
</feature>
<dbReference type="Gene3D" id="1.20.120.1750">
    <property type="match status" value="1"/>
</dbReference>
<feature type="compositionally biased region" description="Basic and acidic residues" evidence="1">
    <location>
        <begin position="352"/>
        <end position="367"/>
    </location>
</feature>
<feature type="region of interest" description="Disordered" evidence="1">
    <location>
        <begin position="1"/>
        <end position="148"/>
    </location>
</feature>
<feature type="compositionally biased region" description="Basic residues" evidence="1">
    <location>
        <begin position="238"/>
        <end position="270"/>
    </location>
</feature>
<organism evidence="2">
    <name type="scientific">Lotharella globosa</name>
    <dbReference type="NCBI Taxonomy" id="91324"/>
    <lineage>
        <taxon>Eukaryota</taxon>
        <taxon>Sar</taxon>
        <taxon>Rhizaria</taxon>
        <taxon>Cercozoa</taxon>
        <taxon>Chlorarachniophyceae</taxon>
        <taxon>Lotharella</taxon>
    </lineage>
</organism>
<feature type="compositionally biased region" description="Polar residues" evidence="1">
    <location>
        <begin position="139"/>
        <end position="148"/>
    </location>
</feature>
<feature type="region of interest" description="Disordered" evidence="1">
    <location>
        <begin position="233"/>
        <end position="277"/>
    </location>
</feature>
<protein>
    <submittedName>
        <fullName evidence="2">Uncharacterized protein</fullName>
    </submittedName>
</protein>
<feature type="compositionally biased region" description="Polar residues" evidence="1">
    <location>
        <begin position="198"/>
        <end position="209"/>
    </location>
</feature>
<proteinExistence type="predicted"/>
<dbReference type="EMBL" id="HBIV01012095">
    <property type="protein sequence ID" value="CAE0657428.1"/>
    <property type="molecule type" value="Transcribed_RNA"/>
</dbReference>
<feature type="compositionally biased region" description="Polar residues" evidence="1">
    <location>
        <begin position="101"/>
        <end position="112"/>
    </location>
</feature>
<accession>A0A7S3YP13</accession>
<evidence type="ECO:0000256" key="1">
    <source>
        <dbReference type="SAM" id="MobiDB-lite"/>
    </source>
</evidence>
<feature type="compositionally biased region" description="Low complexity" evidence="1">
    <location>
        <begin position="183"/>
        <end position="197"/>
    </location>
</feature>